<sequence length="754" mass="78457">MHDVGAAATAPTPHTPPRRAMWTPSPRRHKRWDTSPYTARAVQSAQPLRTLPTVPDEAPAVPHARTRPLPPVPAPLAENAGVLLPSTPQRVRPASPAPERTIFFGTPTTPEQCAVGALGGGAPTSLYDRVTPPLPHTPSSDDGSPGMARAASPTNAHVVHRSLVREALGDVSNSPRRSPLRASASPDDKPRATSTPLRTPSRASSPHALTPVQSLLHDWAAARFAPTPQRTPGVSPLRTRVPVRPAHHDVYTSPVRAAPTSLSPERSSASTPRAASAPSAAPSPAGWAPGRSVVRRTPFTQERVPPQRVVVPLPAPPSPSKDAAVHTAGTSGAVHAAEPTTAGTAHHAGTTSAASTAHETGPVSAPGTTLPADTVGPTPTPAPERSARLARPARYTSHVPATRVWDSPEKSAKRARYAPPGAPGAPGVGASVGASAVASAAASAGPSAAPPSAAARPATARRVPLERAAVATRAPRTTGAVRTTRHSARPALGAAGPRTPAPIPTEVAPVPAPAPLEAVAAVPSRPAETPVPAPASAPPSAPAPGSAQATALRARTPPPAPDAMRARPVPPPAAGGARDRTAPVPRTPRTPRRVPAPPPLSAADLARLTTKHTKQNEQYTVELHTHELRMPGARPPSPSQAFHMDARPRTPHWTQPCWTETNEYGEPVRHAQGAGDVEPYVTPPPHGARRVRWDKRLVVSPARRRAPHAPQRTCLVPTERSLDAFGNVPRTGAAGARRRTVVVKRLVYDDEEEE</sequence>
<feature type="compositionally biased region" description="Low complexity" evidence="1">
    <location>
        <begin position="444"/>
        <end position="482"/>
    </location>
</feature>
<feature type="compositionally biased region" description="Low complexity" evidence="1">
    <location>
        <begin position="172"/>
        <end position="185"/>
    </location>
</feature>
<dbReference type="EMBL" id="CP046235">
    <property type="protein sequence ID" value="WFD48039.1"/>
    <property type="molecule type" value="Genomic_DNA"/>
</dbReference>
<reference evidence="2 3" key="1">
    <citation type="journal article" date="2020" name="Elife">
        <title>Loss of centromere function drives karyotype evolution in closely related Malassezia species.</title>
        <authorList>
            <person name="Sankaranarayanan S.R."/>
            <person name="Ianiri G."/>
            <person name="Coelho M.A."/>
            <person name="Reza M.H."/>
            <person name="Thimmappa B.C."/>
            <person name="Ganguly P."/>
            <person name="Vadnala R.N."/>
            <person name="Sun S."/>
            <person name="Siddharthan R."/>
            <person name="Tellgren-Roth C."/>
            <person name="Dawson T.L."/>
            <person name="Heitman J."/>
            <person name="Sanyal K."/>
        </authorList>
    </citation>
    <scope>NUCLEOTIDE SEQUENCE [LARGE SCALE GENOMIC DNA]</scope>
    <source>
        <strain evidence="2">CBS14141</strain>
    </source>
</reference>
<keyword evidence="3" id="KW-1185">Reference proteome</keyword>
<feature type="region of interest" description="Disordered" evidence="1">
    <location>
        <begin position="519"/>
        <end position="601"/>
    </location>
</feature>
<feature type="compositionally biased region" description="Low complexity" evidence="1">
    <location>
        <begin position="519"/>
        <end position="528"/>
    </location>
</feature>
<feature type="compositionally biased region" description="Low complexity" evidence="1">
    <location>
        <begin position="1"/>
        <end position="12"/>
    </location>
</feature>
<feature type="compositionally biased region" description="Pro residues" evidence="1">
    <location>
        <begin position="529"/>
        <end position="542"/>
    </location>
</feature>
<evidence type="ECO:0000313" key="2">
    <source>
        <dbReference type="EMBL" id="WFD48039.1"/>
    </source>
</evidence>
<feature type="compositionally biased region" description="Low complexity" evidence="1">
    <location>
        <begin position="335"/>
        <end position="360"/>
    </location>
</feature>
<name>A0ABY8ESU9_MALFU</name>
<organism evidence="2 3">
    <name type="scientific">Malassezia furfur</name>
    <name type="common">Pityriasis versicolor infection agent</name>
    <name type="synonym">Pityrosporum furfur</name>
    <dbReference type="NCBI Taxonomy" id="55194"/>
    <lineage>
        <taxon>Eukaryota</taxon>
        <taxon>Fungi</taxon>
        <taxon>Dikarya</taxon>
        <taxon>Basidiomycota</taxon>
        <taxon>Ustilaginomycotina</taxon>
        <taxon>Malasseziomycetes</taxon>
        <taxon>Malasseziales</taxon>
        <taxon>Malasseziaceae</taxon>
        <taxon>Malassezia</taxon>
    </lineage>
</organism>
<feature type="region of interest" description="Disordered" evidence="1">
    <location>
        <begin position="444"/>
        <end position="507"/>
    </location>
</feature>
<feature type="compositionally biased region" description="Low complexity" evidence="1">
    <location>
        <begin position="263"/>
        <end position="292"/>
    </location>
</feature>
<gene>
    <name evidence="2" type="ORF">GLX27_002705</name>
</gene>
<feature type="region of interest" description="Disordered" evidence="1">
    <location>
        <begin position="226"/>
        <end position="431"/>
    </location>
</feature>
<feature type="compositionally biased region" description="Polar residues" evidence="1">
    <location>
        <begin position="192"/>
        <end position="204"/>
    </location>
</feature>
<dbReference type="Proteomes" id="UP000818624">
    <property type="component" value="Chromosome 2"/>
</dbReference>
<proteinExistence type="predicted"/>
<feature type="region of interest" description="Disordered" evidence="1">
    <location>
        <begin position="1"/>
        <end position="98"/>
    </location>
</feature>
<feature type="region of interest" description="Disordered" evidence="1">
    <location>
        <begin position="117"/>
        <end position="154"/>
    </location>
</feature>
<feature type="compositionally biased region" description="Low complexity" evidence="1">
    <location>
        <begin position="543"/>
        <end position="555"/>
    </location>
</feature>
<protein>
    <submittedName>
        <fullName evidence="2">Uncharacterized protein</fullName>
    </submittedName>
</protein>
<feature type="region of interest" description="Disordered" evidence="1">
    <location>
        <begin position="166"/>
        <end position="208"/>
    </location>
</feature>
<feature type="compositionally biased region" description="Polar residues" evidence="1">
    <location>
        <begin position="35"/>
        <end position="47"/>
    </location>
</feature>
<evidence type="ECO:0000256" key="1">
    <source>
        <dbReference type="SAM" id="MobiDB-lite"/>
    </source>
</evidence>
<evidence type="ECO:0000313" key="3">
    <source>
        <dbReference type="Proteomes" id="UP000818624"/>
    </source>
</evidence>
<accession>A0ABY8ESU9</accession>